<sequence length="115" mass="12767">MEQTSRNNSVRQANGRTSERYLLPLVAACSGAFPGPEVPFPLTRQDLQMLTAEQLEALEAFYDTKFGEPTNSLGYRRAMFAAYIGNSDNWGMLKWSALSAAKAAQIDVAREPHRV</sequence>
<protein>
    <submittedName>
        <fullName evidence="1">Uncharacterized protein</fullName>
    </submittedName>
</protein>
<gene>
    <name evidence="1" type="ORF">TSOC_011676</name>
</gene>
<dbReference type="EMBL" id="PGGS01000671">
    <property type="protein sequence ID" value="PNH02352.1"/>
    <property type="molecule type" value="Genomic_DNA"/>
</dbReference>
<keyword evidence="2" id="KW-1185">Reference proteome</keyword>
<reference evidence="1 2" key="1">
    <citation type="journal article" date="2017" name="Mol. Biol. Evol.">
        <title>The 4-celled Tetrabaena socialis nuclear genome reveals the essential components for genetic control of cell number at the origin of multicellularity in the volvocine lineage.</title>
        <authorList>
            <person name="Featherston J."/>
            <person name="Arakaki Y."/>
            <person name="Hanschen E.R."/>
            <person name="Ferris P.J."/>
            <person name="Michod R.E."/>
            <person name="Olson B.J.S.C."/>
            <person name="Nozaki H."/>
            <person name="Durand P.M."/>
        </authorList>
    </citation>
    <scope>NUCLEOTIDE SEQUENCE [LARGE SCALE GENOMIC DNA]</scope>
    <source>
        <strain evidence="1 2">NIES-571</strain>
    </source>
</reference>
<evidence type="ECO:0000313" key="1">
    <source>
        <dbReference type="EMBL" id="PNH02352.1"/>
    </source>
</evidence>
<evidence type="ECO:0000313" key="2">
    <source>
        <dbReference type="Proteomes" id="UP000236333"/>
    </source>
</evidence>
<accession>A0A2J7ZQ19</accession>
<organism evidence="1 2">
    <name type="scientific">Tetrabaena socialis</name>
    <dbReference type="NCBI Taxonomy" id="47790"/>
    <lineage>
        <taxon>Eukaryota</taxon>
        <taxon>Viridiplantae</taxon>
        <taxon>Chlorophyta</taxon>
        <taxon>core chlorophytes</taxon>
        <taxon>Chlorophyceae</taxon>
        <taxon>CS clade</taxon>
        <taxon>Chlamydomonadales</taxon>
        <taxon>Tetrabaenaceae</taxon>
        <taxon>Tetrabaena</taxon>
    </lineage>
</organism>
<name>A0A2J7ZQ19_9CHLO</name>
<comment type="caution">
    <text evidence="1">The sequence shown here is derived from an EMBL/GenBank/DDBJ whole genome shotgun (WGS) entry which is preliminary data.</text>
</comment>
<dbReference type="AlphaFoldDB" id="A0A2J7ZQ19"/>
<proteinExistence type="predicted"/>
<dbReference type="OrthoDB" id="557418at2759"/>
<dbReference type="Proteomes" id="UP000236333">
    <property type="component" value="Unassembled WGS sequence"/>
</dbReference>